<keyword evidence="2" id="KW-0812">Transmembrane</keyword>
<evidence type="ECO:0000256" key="2">
    <source>
        <dbReference type="SAM" id="Phobius"/>
    </source>
</evidence>
<feature type="transmembrane region" description="Helical" evidence="2">
    <location>
        <begin position="20"/>
        <end position="42"/>
    </location>
</feature>
<gene>
    <name evidence="3" type="primary">argE_6</name>
    <name evidence="3" type="ORF">g.3278</name>
</gene>
<protein>
    <submittedName>
        <fullName evidence="3">Acetylornithine deacetylase</fullName>
    </submittedName>
</protein>
<name>A0A1D1ZJT3_9ARAE</name>
<dbReference type="AlphaFoldDB" id="A0A1D1ZJT3"/>
<keyword evidence="2" id="KW-1133">Transmembrane helix</keyword>
<evidence type="ECO:0000313" key="3">
    <source>
        <dbReference type="EMBL" id="JAT66995.1"/>
    </source>
</evidence>
<proteinExistence type="predicted"/>
<keyword evidence="2" id="KW-0472">Membrane</keyword>
<sequence>MTPSSLVAVTGPLSWTPGFSSLVFLLAFALGCFLTVVVSLSLSKKRECGLKGGVQEPVEGSDSIVPSAAAPSSSPGIHQDLAEWAPLPSPPPLLGGGEGEQERDEK</sequence>
<feature type="non-terminal residue" evidence="3">
    <location>
        <position position="106"/>
    </location>
</feature>
<feature type="region of interest" description="Disordered" evidence="1">
    <location>
        <begin position="52"/>
        <end position="106"/>
    </location>
</feature>
<accession>A0A1D1ZJT3</accession>
<evidence type="ECO:0000256" key="1">
    <source>
        <dbReference type="SAM" id="MobiDB-lite"/>
    </source>
</evidence>
<reference evidence="3" key="1">
    <citation type="submission" date="2015-07" db="EMBL/GenBank/DDBJ databases">
        <title>Transcriptome Assembly of Anthurium amnicola.</title>
        <authorList>
            <person name="Suzuki J."/>
        </authorList>
    </citation>
    <scope>NUCLEOTIDE SEQUENCE</scope>
</reference>
<organism evidence="3">
    <name type="scientific">Anthurium amnicola</name>
    <dbReference type="NCBI Taxonomy" id="1678845"/>
    <lineage>
        <taxon>Eukaryota</taxon>
        <taxon>Viridiplantae</taxon>
        <taxon>Streptophyta</taxon>
        <taxon>Embryophyta</taxon>
        <taxon>Tracheophyta</taxon>
        <taxon>Spermatophyta</taxon>
        <taxon>Magnoliopsida</taxon>
        <taxon>Liliopsida</taxon>
        <taxon>Araceae</taxon>
        <taxon>Pothoideae</taxon>
        <taxon>Potheae</taxon>
        <taxon>Anthurium</taxon>
    </lineage>
</organism>
<dbReference type="EMBL" id="GDJX01000941">
    <property type="protein sequence ID" value="JAT66995.1"/>
    <property type="molecule type" value="Transcribed_RNA"/>
</dbReference>
<feature type="compositionally biased region" description="Low complexity" evidence="1">
    <location>
        <begin position="66"/>
        <end position="75"/>
    </location>
</feature>